<reference evidence="6 7" key="1">
    <citation type="submission" date="2018-07" db="EMBL/GenBank/DDBJ databases">
        <title>Arthrobacter sp. nov., isolated from raw cow's milk with high bacterial count.</title>
        <authorList>
            <person name="Hahne J."/>
            <person name="Isele D."/>
            <person name="Lipski A."/>
        </authorList>
    </citation>
    <scope>NUCLEOTIDE SEQUENCE [LARGE SCALE GENOMIC DNA]</scope>
    <source>
        <strain evidence="6 7">JZ R-35</strain>
    </source>
</reference>
<evidence type="ECO:0000313" key="7">
    <source>
        <dbReference type="Proteomes" id="UP000265419"/>
    </source>
</evidence>
<dbReference type="Proteomes" id="UP000265419">
    <property type="component" value="Unassembled WGS sequence"/>
</dbReference>
<dbReference type="InterPro" id="IPR050109">
    <property type="entry name" value="HTH-type_TetR-like_transc_reg"/>
</dbReference>
<keyword evidence="1" id="KW-0805">Transcription regulation</keyword>
<dbReference type="PRINTS" id="PR00455">
    <property type="entry name" value="HTHTETR"/>
</dbReference>
<dbReference type="InterPro" id="IPR009057">
    <property type="entry name" value="Homeodomain-like_sf"/>
</dbReference>
<feature type="domain" description="HTH tetR-type" evidence="5">
    <location>
        <begin position="18"/>
        <end position="78"/>
    </location>
</feature>
<comment type="caution">
    <text evidence="6">The sequence shown here is derived from an EMBL/GenBank/DDBJ whole genome shotgun (WGS) entry which is preliminary data.</text>
</comment>
<feature type="DNA-binding region" description="H-T-H motif" evidence="4">
    <location>
        <begin position="41"/>
        <end position="60"/>
    </location>
</feature>
<sequence length="203" mass="21743">MRSTVPKIRASNLSAHKALVRTQLLDAFEELLLAQSYEEVSIAAVAARAGVARNTVYNYASDKSELLTAAAQRHIGRLFLPLQQASQVQDAALRLRGMLEVAMSSFLDSPISPTVFKALMHHGTEADLDVAAQGSQELIPFLVEAIDDGVQGGVFRAFADTAFLFDLIAGALVTAVENVLESPETGGQRISEAIDFVMGALRA</sequence>
<name>A0A399JAU1_9MICC</name>
<evidence type="ECO:0000256" key="2">
    <source>
        <dbReference type="ARBA" id="ARBA00023125"/>
    </source>
</evidence>
<evidence type="ECO:0000313" key="6">
    <source>
        <dbReference type="EMBL" id="RII42658.1"/>
    </source>
</evidence>
<proteinExistence type="predicted"/>
<dbReference type="SUPFAM" id="SSF48498">
    <property type="entry name" value="Tetracyclin repressor-like, C-terminal domain"/>
    <property type="match status" value="1"/>
</dbReference>
<dbReference type="InterPro" id="IPR001647">
    <property type="entry name" value="HTH_TetR"/>
</dbReference>
<dbReference type="PROSITE" id="PS50977">
    <property type="entry name" value="HTH_TETR_2"/>
    <property type="match status" value="1"/>
</dbReference>
<dbReference type="Gene3D" id="1.10.357.10">
    <property type="entry name" value="Tetracycline Repressor, domain 2"/>
    <property type="match status" value="1"/>
</dbReference>
<dbReference type="InterPro" id="IPR036271">
    <property type="entry name" value="Tet_transcr_reg_TetR-rel_C_sf"/>
</dbReference>
<accession>A0A399JAU1</accession>
<keyword evidence="3" id="KW-0804">Transcription</keyword>
<gene>
    <name evidence="6" type="ORF">DWB68_05795</name>
</gene>
<organism evidence="6 7">
    <name type="scientific">Galactobacter valiniphilus</name>
    <dbReference type="NCBI Taxonomy" id="2676122"/>
    <lineage>
        <taxon>Bacteria</taxon>
        <taxon>Bacillati</taxon>
        <taxon>Actinomycetota</taxon>
        <taxon>Actinomycetes</taxon>
        <taxon>Micrococcales</taxon>
        <taxon>Micrococcaceae</taxon>
        <taxon>Galactobacter</taxon>
    </lineage>
</organism>
<dbReference type="AlphaFoldDB" id="A0A399JAU1"/>
<dbReference type="Pfam" id="PF00440">
    <property type="entry name" value="TetR_N"/>
    <property type="match status" value="1"/>
</dbReference>
<keyword evidence="7" id="KW-1185">Reference proteome</keyword>
<dbReference type="GO" id="GO:0000976">
    <property type="term" value="F:transcription cis-regulatory region binding"/>
    <property type="evidence" value="ECO:0007669"/>
    <property type="project" value="TreeGrafter"/>
</dbReference>
<keyword evidence="2 4" id="KW-0238">DNA-binding</keyword>
<dbReference type="EMBL" id="QQXK01000009">
    <property type="protein sequence ID" value="RII42658.1"/>
    <property type="molecule type" value="Genomic_DNA"/>
</dbReference>
<protein>
    <submittedName>
        <fullName evidence="6">TetR/AcrR family transcriptional regulator</fullName>
    </submittedName>
</protein>
<evidence type="ECO:0000256" key="4">
    <source>
        <dbReference type="PROSITE-ProRule" id="PRU00335"/>
    </source>
</evidence>
<evidence type="ECO:0000256" key="1">
    <source>
        <dbReference type="ARBA" id="ARBA00023015"/>
    </source>
</evidence>
<evidence type="ECO:0000259" key="5">
    <source>
        <dbReference type="PROSITE" id="PS50977"/>
    </source>
</evidence>
<dbReference type="PANTHER" id="PTHR30055:SF234">
    <property type="entry name" value="HTH-TYPE TRANSCRIPTIONAL REGULATOR BETI"/>
    <property type="match status" value="1"/>
</dbReference>
<dbReference type="SUPFAM" id="SSF46689">
    <property type="entry name" value="Homeodomain-like"/>
    <property type="match status" value="1"/>
</dbReference>
<dbReference type="GO" id="GO:0003700">
    <property type="term" value="F:DNA-binding transcription factor activity"/>
    <property type="evidence" value="ECO:0007669"/>
    <property type="project" value="TreeGrafter"/>
</dbReference>
<evidence type="ECO:0000256" key="3">
    <source>
        <dbReference type="ARBA" id="ARBA00023163"/>
    </source>
</evidence>
<dbReference type="PANTHER" id="PTHR30055">
    <property type="entry name" value="HTH-TYPE TRANSCRIPTIONAL REGULATOR RUTR"/>
    <property type="match status" value="1"/>
</dbReference>